<feature type="region of interest" description="Disordered" evidence="1">
    <location>
        <begin position="156"/>
        <end position="190"/>
    </location>
</feature>
<evidence type="ECO:0000313" key="2">
    <source>
        <dbReference type="EMBL" id="MCE0480847.1"/>
    </source>
</evidence>
<evidence type="ECO:0000313" key="3">
    <source>
        <dbReference type="Proteomes" id="UP000823775"/>
    </source>
</evidence>
<proteinExistence type="predicted"/>
<protein>
    <submittedName>
        <fullName evidence="2">Uncharacterized protein</fullName>
    </submittedName>
</protein>
<gene>
    <name evidence="2" type="ORF">HAX54_037999</name>
</gene>
<accession>A0ABS8VN55</accession>
<dbReference type="EMBL" id="JACEIK010005159">
    <property type="protein sequence ID" value="MCE0480847.1"/>
    <property type="molecule type" value="Genomic_DNA"/>
</dbReference>
<keyword evidence="3" id="KW-1185">Reference proteome</keyword>
<evidence type="ECO:0000256" key="1">
    <source>
        <dbReference type="SAM" id="MobiDB-lite"/>
    </source>
</evidence>
<organism evidence="2 3">
    <name type="scientific">Datura stramonium</name>
    <name type="common">Jimsonweed</name>
    <name type="synonym">Common thornapple</name>
    <dbReference type="NCBI Taxonomy" id="4076"/>
    <lineage>
        <taxon>Eukaryota</taxon>
        <taxon>Viridiplantae</taxon>
        <taxon>Streptophyta</taxon>
        <taxon>Embryophyta</taxon>
        <taxon>Tracheophyta</taxon>
        <taxon>Spermatophyta</taxon>
        <taxon>Magnoliopsida</taxon>
        <taxon>eudicotyledons</taxon>
        <taxon>Gunneridae</taxon>
        <taxon>Pentapetalae</taxon>
        <taxon>asterids</taxon>
        <taxon>lamiids</taxon>
        <taxon>Solanales</taxon>
        <taxon>Solanaceae</taxon>
        <taxon>Solanoideae</taxon>
        <taxon>Datureae</taxon>
        <taxon>Datura</taxon>
    </lineage>
</organism>
<dbReference type="Proteomes" id="UP000823775">
    <property type="component" value="Unassembled WGS sequence"/>
</dbReference>
<comment type="caution">
    <text evidence="2">The sequence shown here is derived from an EMBL/GenBank/DDBJ whole genome shotgun (WGS) entry which is preliminary data.</text>
</comment>
<name>A0ABS8VN55_DATST</name>
<sequence length="190" mass="21174">MGEGVLCPPSHMNYSLLDSVIYVRWVNFSISVTSINEVLWLPNPLERKLRARDVDDNRQWLVNTLVTENKMTLTTWGITHTSIKGTHFIVRLGDAGHSGVSDHGEWSYFVAKSGASLPFSSFIIMLCERAGVPKEKRDDMISYNVTFDLLSMKGVPRSGRKKRKAETDDEHSEGQGCSGSGPSRPTGPFK</sequence>
<reference evidence="2 3" key="1">
    <citation type="journal article" date="2021" name="BMC Genomics">
        <title>Datura genome reveals duplications of psychoactive alkaloid biosynthetic genes and high mutation rate following tissue culture.</title>
        <authorList>
            <person name="Rajewski A."/>
            <person name="Carter-House D."/>
            <person name="Stajich J."/>
            <person name="Litt A."/>
        </authorList>
    </citation>
    <scope>NUCLEOTIDE SEQUENCE [LARGE SCALE GENOMIC DNA]</scope>
    <source>
        <strain evidence="2">AR-01</strain>
    </source>
</reference>